<evidence type="ECO:0000313" key="1">
    <source>
        <dbReference type="EMBL" id="MBL3690873.1"/>
    </source>
</evidence>
<protein>
    <submittedName>
        <fullName evidence="1">DUF541 domain-containing protein</fullName>
    </submittedName>
</protein>
<comment type="caution">
    <text evidence="1">The sequence shown here is derived from an EMBL/GenBank/DDBJ whole genome shotgun (WGS) entry which is preliminary data.</text>
</comment>
<dbReference type="InterPro" id="IPR007497">
    <property type="entry name" value="SIMPL/DUF541"/>
</dbReference>
<dbReference type="Gene3D" id="3.30.110.170">
    <property type="entry name" value="Protein of unknown function (DUF541), domain 1"/>
    <property type="match status" value="1"/>
</dbReference>
<dbReference type="Gene3D" id="3.30.70.2970">
    <property type="entry name" value="Protein of unknown function (DUF541), domain 2"/>
    <property type="match status" value="1"/>
</dbReference>
<proteinExistence type="predicted"/>
<dbReference type="PANTHER" id="PTHR34387">
    <property type="entry name" value="SLR1258 PROTEIN"/>
    <property type="match status" value="1"/>
</dbReference>
<keyword evidence="2" id="KW-1185">Reference proteome</keyword>
<dbReference type="EMBL" id="QYAD01000005">
    <property type="protein sequence ID" value="MBL3690873.1"/>
    <property type="molecule type" value="Genomic_DNA"/>
</dbReference>
<dbReference type="Pfam" id="PF04402">
    <property type="entry name" value="SIMPL"/>
    <property type="match status" value="1"/>
</dbReference>
<organism evidence="1 2">
    <name type="scientific">Leucobacter chromiireducens subsp. chromiireducens</name>
    <dbReference type="NCBI Taxonomy" id="660067"/>
    <lineage>
        <taxon>Bacteria</taxon>
        <taxon>Bacillati</taxon>
        <taxon>Actinomycetota</taxon>
        <taxon>Actinomycetes</taxon>
        <taxon>Micrococcales</taxon>
        <taxon>Microbacteriaceae</taxon>
        <taxon>Leucobacter</taxon>
    </lineage>
</organism>
<reference evidence="1 2" key="1">
    <citation type="submission" date="2018-09" db="EMBL/GenBank/DDBJ databases">
        <title>Comparative genomics of Leucobacter spp.</title>
        <authorList>
            <person name="Reis A.C."/>
            <person name="Kolvenbach B.A."/>
            <person name="Corvini P.F.X."/>
            <person name="Nunes O.C."/>
        </authorList>
    </citation>
    <scope>NUCLEOTIDE SEQUENCE [LARGE SCALE GENOMIC DNA]</scope>
    <source>
        <strain evidence="1 2">L-1</strain>
    </source>
</reference>
<dbReference type="InterPro" id="IPR052022">
    <property type="entry name" value="26kDa_periplasmic_antigen"/>
</dbReference>
<name>A0ABS1SRU8_9MICO</name>
<evidence type="ECO:0000313" key="2">
    <source>
        <dbReference type="Proteomes" id="UP001646141"/>
    </source>
</evidence>
<dbReference type="Proteomes" id="UP001646141">
    <property type="component" value="Unassembled WGS sequence"/>
</dbReference>
<accession>A0ABS1SRU8</accession>
<dbReference type="PANTHER" id="PTHR34387:SF2">
    <property type="entry name" value="SLR1258 PROTEIN"/>
    <property type="match status" value="1"/>
</dbReference>
<gene>
    <name evidence="1" type="ORF">D3226_13070</name>
</gene>
<sequence>MVRPSLRADGIRTWCAGRERSSRSTVAAGRRSPRVGRARACVIGDTMSSKLAPQISVSGHAERRLPADRVELSLSTSHVGPERKTVVAEAAAEHARLVARAQELVGSGAAASYSADALSTYTNSWRDERGAQVIEHRASVSVSVELTALDQVGALTTELAEGGVDPRLSWKLSDSSRTAVLRELRAEAVADARDTAGDYAAALGLSSLELVELRDTQFGGGGISPIGAPRFAMAADSAPTEVNVQDIAVSVDLEAHFSASAS</sequence>